<dbReference type="NCBIfam" id="TIGR00116">
    <property type="entry name" value="tsf"/>
    <property type="match status" value="1"/>
</dbReference>
<evidence type="ECO:0000256" key="2">
    <source>
        <dbReference type="ARBA" id="ARBA00016956"/>
    </source>
</evidence>
<dbReference type="Gene3D" id="1.10.286.20">
    <property type="match status" value="1"/>
</dbReference>
<gene>
    <name evidence="5 9" type="primary">tsf</name>
    <name evidence="9" type="ORF">SCABRO_01917</name>
</gene>
<dbReference type="PANTHER" id="PTHR11741:SF0">
    <property type="entry name" value="ELONGATION FACTOR TS, MITOCHONDRIAL"/>
    <property type="match status" value="1"/>
</dbReference>
<organism evidence="9 10">
    <name type="scientific">Candidatus Scalindua brodae</name>
    <dbReference type="NCBI Taxonomy" id="237368"/>
    <lineage>
        <taxon>Bacteria</taxon>
        <taxon>Pseudomonadati</taxon>
        <taxon>Planctomycetota</taxon>
        <taxon>Candidatus Brocadiia</taxon>
        <taxon>Candidatus Brocadiales</taxon>
        <taxon>Candidatus Scalinduaceae</taxon>
        <taxon>Candidatus Scalindua</taxon>
    </lineage>
</organism>
<dbReference type="InterPro" id="IPR014039">
    <property type="entry name" value="Transl_elong_EFTs/EF1B_dimer"/>
</dbReference>
<dbReference type="PANTHER" id="PTHR11741">
    <property type="entry name" value="ELONGATION FACTOR TS"/>
    <property type="match status" value="1"/>
</dbReference>
<dbReference type="SUPFAM" id="SSF54713">
    <property type="entry name" value="Elongation factor Ts (EF-Ts), dimerisation domain"/>
    <property type="match status" value="1"/>
</dbReference>
<dbReference type="PATRIC" id="fig|237368.3.peg.2083"/>
<reference evidence="9 10" key="1">
    <citation type="submission" date="2014-10" db="EMBL/GenBank/DDBJ databases">
        <title>Draft genome of anammox bacterium scalindua brodae, obtained using differential coverage binning of sequence data from two enrichment reactors.</title>
        <authorList>
            <person name="Speth D.R."/>
            <person name="Russ L."/>
            <person name="Kartal B."/>
            <person name="Op den Camp H.J."/>
            <person name="Dutilh B.E."/>
            <person name="Jetten M.S."/>
        </authorList>
    </citation>
    <scope>NUCLEOTIDE SEQUENCE [LARGE SCALE GENOMIC DNA]</scope>
    <source>
        <strain evidence="9">RU1</strain>
    </source>
</reference>
<dbReference type="PROSITE" id="PS01126">
    <property type="entry name" value="EF_TS_1"/>
    <property type="match status" value="1"/>
</dbReference>
<dbReference type="Pfam" id="PF00889">
    <property type="entry name" value="EF_TS"/>
    <property type="match status" value="1"/>
</dbReference>
<evidence type="ECO:0000256" key="5">
    <source>
        <dbReference type="HAMAP-Rule" id="MF_00050"/>
    </source>
</evidence>
<sequence>MAIEASSVRELRDRTSAGVLDCKNALEEANGDFEKAGEILRAKGLAKAMKKGSRGTPEGRVGSYIHTNGKVGVLIEVNCETDFVAKNDVFEDLVKDICMHIAATDPMAVSRETVPQEMIDRERKAYNEEFKDKPNNVRDKIIDGKMESFYKEVCLINQPFVKDNDQTIEDLLKNAITKLGENIKISRFARFAIGE</sequence>
<dbReference type="Gene3D" id="3.30.479.20">
    <property type="entry name" value="Elongation factor Ts, dimerisation domain"/>
    <property type="match status" value="1"/>
</dbReference>
<dbReference type="InterPro" id="IPR001816">
    <property type="entry name" value="Transl_elong_EFTs/EF1B"/>
</dbReference>
<feature type="domain" description="Translation elongation factor EFTs/EF1B dimerisation" evidence="8">
    <location>
        <begin position="58"/>
        <end position="195"/>
    </location>
</feature>
<evidence type="ECO:0000256" key="1">
    <source>
        <dbReference type="ARBA" id="ARBA00005532"/>
    </source>
</evidence>
<comment type="function">
    <text evidence="5 6">Associates with the EF-Tu.GDP complex and induces the exchange of GDP to GTP. It remains bound to the aminoacyl-tRNA.EF-Tu.GTP complex up to the GTP hydrolysis stage on the ribosome.</text>
</comment>
<dbReference type="FunFam" id="1.10.8.10:FF:000001">
    <property type="entry name" value="Elongation factor Ts"/>
    <property type="match status" value="1"/>
</dbReference>
<comment type="caution">
    <text evidence="9">The sequence shown here is derived from an EMBL/GenBank/DDBJ whole genome shotgun (WGS) entry which is preliminary data.</text>
</comment>
<keyword evidence="5" id="KW-0963">Cytoplasm</keyword>
<dbReference type="InterPro" id="IPR009060">
    <property type="entry name" value="UBA-like_sf"/>
</dbReference>
<dbReference type="Gene3D" id="1.10.8.10">
    <property type="entry name" value="DNA helicase RuvA subunit, C-terminal domain"/>
    <property type="match status" value="1"/>
</dbReference>
<evidence type="ECO:0000313" key="10">
    <source>
        <dbReference type="Proteomes" id="UP000030652"/>
    </source>
</evidence>
<evidence type="ECO:0000256" key="7">
    <source>
        <dbReference type="RuleBase" id="RU000643"/>
    </source>
</evidence>
<evidence type="ECO:0000256" key="6">
    <source>
        <dbReference type="RuleBase" id="RU000642"/>
    </source>
</evidence>
<name>A0A0B0EP25_9BACT</name>
<proteinExistence type="inferred from homology"/>
<keyword evidence="4 5" id="KW-0648">Protein biosynthesis</keyword>
<comment type="similarity">
    <text evidence="1 5 6">Belongs to the EF-Ts family.</text>
</comment>
<dbReference type="SUPFAM" id="SSF46934">
    <property type="entry name" value="UBA-like"/>
    <property type="match status" value="1"/>
</dbReference>
<feature type="region of interest" description="Involved in Mg(2+) ion dislocation from EF-Tu" evidence="5">
    <location>
        <begin position="81"/>
        <end position="84"/>
    </location>
</feature>
<evidence type="ECO:0000256" key="3">
    <source>
        <dbReference type="ARBA" id="ARBA00022768"/>
    </source>
</evidence>
<dbReference type="eggNOG" id="COG0264">
    <property type="taxonomic scope" value="Bacteria"/>
</dbReference>
<dbReference type="InterPro" id="IPR018101">
    <property type="entry name" value="Transl_elong_Ts_CS"/>
</dbReference>
<dbReference type="EMBL" id="JRYO01000135">
    <property type="protein sequence ID" value="KHE92360.1"/>
    <property type="molecule type" value="Genomic_DNA"/>
</dbReference>
<evidence type="ECO:0000313" key="9">
    <source>
        <dbReference type="EMBL" id="KHE92360.1"/>
    </source>
</evidence>
<dbReference type="HAMAP" id="MF_00050">
    <property type="entry name" value="EF_Ts"/>
    <property type="match status" value="1"/>
</dbReference>
<dbReference type="AlphaFoldDB" id="A0A0B0EP25"/>
<protein>
    <recommendedName>
        <fullName evidence="2 5">Elongation factor Ts</fullName>
        <shortName evidence="5">EF-Ts</shortName>
    </recommendedName>
</protein>
<comment type="subcellular location">
    <subcellularLocation>
        <location evidence="5 7">Cytoplasm</location>
    </subcellularLocation>
</comment>
<dbReference type="InterPro" id="IPR036402">
    <property type="entry name" value="EF-Ts_dimer_sf"/>
</dbReference>
<dbReference type="GO" id="GO:0005737">
    <property type="term" value="C:cytoplasm"/>
    <property type="evidence" value="ECO:0007669"/>
    <property type="project" value="UniProtKB-SubCell"/>
</dbReference>
<dbReference type="CDD" id="cd14275">
    <property type="entry name" value="UBA_EF-Ts"/>
    <property type="match status" value="1"/>
</dbReference>
<accession>A0A0B0EP25</accession>
<keyword evidence="3 5" id="KW-0251">Elongation factor</keyword>
<dbReference type="Proteomes" id="UP000030652">
    <property type="component" value="Unassembled WGS sequence"/>
</dbReference>
<evidence type="ECO:0000259" key="8">
    <source>
        <dbReference type="Pfam" id="PF00889"/>
    </source>
</evidence>
<evidence type="ECO:0000256" key="4">
    <source>
        <dbReference type="ARBA" id="ARBA00022917"/>
    </source>
</evidence>
<dbReference type="PROSITE" id="PS01127">
    <property type="entry name" value="EF_TS_2"/>
    <property type="match status" value="1"/>
</dbReference>
<dbReference type="GO" id="GO:0003746">
    <property type="term" value="F:translation elongation factor activity"/>
    <property type="evidence" value="ECO:0007669"/>
    <property type="project" value="UniProtKB-UniRule"/>
</dbReference>